<dbReference type="InterPro" id="IPR042855">
    <property type="entry name" value="V_SNARE_CC"/>
</dbReference>
<reference evidence="5" key="1">
    <citation type="submission" date="2000-02" db="EMBL/GenBank/DDBJ databases">
        <title>In vivo targets of Tetanus toxin in C. elegans neurons are not limited to synaptobrevin.</title>
        <authorList>
            <person name="Hadwiger G."/>
            <person name="Wei L."/>
            <person name="Nonet M.L."/>
        </authorList>
    </citation>
    <scope>NUCLEOTIDE SEQUENCE</scope>
</reference>
<keyword evidence="3" id="KW-0472">Membrane</keyword>
<dbReference type="PIR" id="T21318">
    <property type="entry name" value="T21318"/>
</dbReference>
<dbReference type="InterPro" id="IPR016444">
    <property type="entry name" value="Synaptobrevin/VAMP"/>
</dbReference>
<keyword evidence="3" id="KW-0812">Transmembrane</keyword>
<feature type="transmembrane region" description="Helical" evidence="3">
    <location>
        <begin position="97"/>
        <end position="117"/>
    </location>
</feature>
<dbReference type="EMBL" id="AF239889">
    <property type="protein sequence ID" value="AAF45301.1"/>
    <property type="molecule type" value="mRNA"/>
</dbReference>
<dbReference type="SUPFAM" id="SSF58038">
    <property type="entry name" value="SNARE fusion complex"/>
    <property type="match status" value="1"/>
</dbReference>
<dbReference type="HOGENOM" id="CLU_064620_4_0_1"/>
<dbReference type="PANTHER" id="PTHR45701">
    <property type="entry name" value="SYNAPTOBREVIN FAMILY MEMBER"/>
    <property type="match status" value="1"/>
</dbReference>
<evidence type="ECO:0000256" key="3">
    <source>
        <dbReference type="SAM" id="Phobius"/>
    </source>
</evidence>
<protein>
    <submittedName>
        <fullName evidence="5">Synaptobrevin-like protein</fullName>
    </submittedName>
</protein>
<feature type="compositionally biased region" description="Polar residues" evidence="2">
    <location>
        <begin position="1"/>
        <end position="10"/>
    </location>
</feature>
<name>Q7KIS0_CAEEL</name>
<evidence type="ECO:0000313" key="5">
    <source>
        <dbReference type="EMBL" id="AAF45301.1"/>
    </source>
</evidence>
<dbReference type="Gene3D" id="1.20.5.110">
    <property type="match status" value="1"/>
</dbReference>
<proteinExistence type="evidence at transcript level"/>
<dbReference type="GO" id="GO:0016020">
    <property type="term" value="C:membrane"/>
    <property type="evidence" value="ECO:0007669"/>
    <property type="project" value="InterPro"/>
</dbReference>
<dbReference type="InterPro" id="IPR001388">
    <property type="entry name" value="Synaptobrevin-like"/>
</dbReference>
<dbReference type="GO" id="GO:0016192">
    <property type="term" value="P:vesicle-mediated transport"/>
    <property type="evidence" value="ECO:0007669"/>
    <property type="project" value="InterPro"/>
</dbReference>
<dbReference type="PROSITE" id="PS50892">
    <property type="entry name" value="V_SNARE"/>
    <property type="match status" value="1"/>
</dbReference>
<evidence type="ECO:0000256" key="1">
    <source>
        <dbReference type="PROSITE-ProRule" id="PRU00290"/>
    </source>
</evidence>
<dbReference type="PIRSF" id="PIRSF005409">
    <property type="entry name" value="Synaptobrevin_euk"/>
    <property type="match status" value="1"/>
</dbReference>
<dbReference type="PRINTS" id="PR00219">
    <property type="entry name" value="SYNAPTOBREVN"/>
</dbReference>
<organism evidence="5">
    <name type="scientific">Caenorhabditis elegans</name>
    <dbReference type="NCBI Taxonomy" id="6239"/>
    <lineage>
        <taxon>Eukaryota</taxon>
        <taxon>Metazoa</taxon>
        <taxon>Ecdysozoa</taxon>
        <taxon>Nematoda</taxon>
        <taxon>Chromadorea</taxon>
        <taxon>Rhabditida</taxon>
        <taxon>Rhabditina</taxon>
        <taxon>Rhabditomorpha</taxon>
        <taxon>Rhabditoidea</taxon>
        <taxon>Rhabditidae</taxon>
        <taxon>Peloderinae</taxon>
        <taxon>Caenorhabditis</taxon>
    </lineage>
</organism>
<evidence type="ECO:0000259" key="4">
    <source>
        <dbReference type="PROSITE" id="PS50892"/>
    </source>
</evidence>
<dbReference type="CDD" id="cd15870">
    <property type="entry name" value="R-SNARE_VAMP2"/>
    <property type="match status" value="1"/>
</dbReference>
<dbReference type="AlphaFoldDB" id="Q7KIS0"/>
<evidence type="ECO:0000256" key="2">
    <source>
        <dbReference type="SAM" id="MobiDB-lite"/>
    </source>
</evidence>
<accession>Q7KIS0</accession>
<dbReference type="Pfam" id="PF00957">
    <property type="entry name" value="Synaptobrevin"/>
    <property type="match status" value="1"/>
</dbReference>
<feature type="domain" description="V-SNARE coiled-coil homology" evidence="4">
    <location>
        <begin position="33"/>
        <end position="93"/>
    </location>
</feature>
<sequence>MFSRMSANNEANKDLEAGNGEAQPPTGTYNTKRMQMAQAQVNEVIDVMRNNVNKVMERDVQLNSLDHRAEVLQNGASQFQQSSRTLRQKYWWQNIRMMIIIGLIAFLVIGIFLIWIFN</sequence>
<keyword evidence="1" id="KW-0175">Coiled coil</keyword>
<keyword evidence="3" id="KW-1133">Transmembrane helix</keyword>
<feature type="region of interest" description="Disordered" evidence="2">
    <location>
        <begin position="1"/>
        <end position="29"/>
    </location>
</feature>